<evidence type="ECO:0000313" key="2">
    <source>
        <dbReference type="Proteomes" id="UP000295096"/>
    </source>
</evidence>
<name>A0A4V6PK78_9PROT</name>
<accession>A0A4V6PK78</accession>
<organism evidence="1 2">
    <name type="scientific">Dankookia rubra</name>
    <dbReference type="NCBI Taxonomy" id="1442381"/>
    <lineage>
        <taxon>Bacteria</taxon>
        <taxon>Pseudomonadati</taxon>
        <taxon>Pseudomonadota</taxon>
        <taxon>Alphaproteobacteria</taxon>
        <taxon>Acetobacterales</taxon>
        <taxon>Roseomonadaceae</taxon>
        <taxon>Dankookia</taxon>
    </lineage>
</organism>
<proteinExistence type="predicted"/>
<sequence>MMGGYPAAARRLLSGWRGLGVFWALVLALLGGGAGVLAWLGPPPAPPAVAEARRSAWSASPAAARPPSA</sequence>
<comment type="caution">
    <text evidence="1">The sequence shown here is derived from an EMBL/GenBank/DDBJ whole genome shotgun (WGS) entry which is preliminary data.</text>
</comment>
<feature type="non-terminal residue" evidence="1">
    <location>
        <position position="69"/>
    </location>
</feature>
<reference evidence="1 2" key="1">
    <citation type="journal article" date="2016" name="J. Microbiol.">
        <title>Dankookia rubra gen. nov., sp. nov., an alphaproteobacterium isolated from sediment of a shallow stream.</title>
        <authorList>
            <person name="Kim W.H."/>
            <person name="Kim D.H."/>
            <person name="Kang K."/>
            <person name="Ahn T.Y."/>
        </authorList>
    </citation>
    <scope>NUCLEOTIDE SEQUENCE [LARGE SCALE GENOMIC DNA]</scope>
    <source>
        <strain evidence="1 2">JCM30602</strain>
    </source>
</reference>
<gene>
    <name evidence="1" type="ORF">E2C06_36125</name>
</gene>
<dbReference type="EMBL" id="SMSJ01000227">
    <property type="protein sequence ID" value="TDH56985.1"/>
    <property type="molecule type" value="Genomic_DNA"/>
</dbReference>
<dbReference type="Proteomes" id="UP000295096">
    <property type="component" value="Unassembled WGS sequence"/>
</dbReference>
<keyword evidence="2" id="KW-1185">Reference proteome</keyword>
<evidence type="ECO:0000313" key="1">
    <source>
        <dbReference type="EMBL" id="TDH56985.1"/>
    </source>
</evidence>
<protein>
    <submittedName>
        <fullName evidence="1">Uncharacterized protein</fullName>
    </submittedName>
</protein>
<dbReference type="AlphaFoldDB" id="A0A4V6PK78"/>